<proteinExistence type="predicted"/>
<comment type="caution">
    <text evidence="1">The sequence shown here is derived from an EMBL/GenBank/DDBJ whole genome shotgun (WGS) entry which is preliminary data.</text>
</comment>
<protein>
    <submittedName>
        <fullName evidence="1">Uncharacterized protein</fullName>
    </submittedName>
</protein>
<reference evidence="1 2" key="1">
    <citation type="submission" date="2017-10" db="EMBL/GenBank/DDBJ databases">
        <title>A large-scale comparative metagenomic study reveals the eutrophication-driven functional interactions in six Microcystis-epibionts communities.</title>
        <authorList>
            <person name="Li Q."/>
            <person name="Lin F."/>
        </authorList>
    </citation>
    <scope>NUCLEOTIDE SEQUENCE [LARGE SCALE GENOMIC DNA]</scope>
    <source>
        <strain evidence="1">TF09</strain>
    </source>
</reference>
<evidence type="ECO:0000313" key="2">
    <source>
        <dbReference type="Proteomes" id="UP000256873"/>
    </source>
</evidence>
<dbReference type="SUPFAM" id="SSF54403">
    <property type="entry name" value="Cystatin/monellin"/>
    <property type="match status" value="1"/>
</dbReference>
<organism evidence="1 2">
    <name type="scientific">Microcystis flos-aquae TF09</name>
    <dbReference type="NCBI Taxonomy" id="2060473"/>
    <lineage>
        <taxon>Bacteria</taxon>
        <taxon>Bacillati</taxon>
        <taxon>Cyanobacteriota</taxon>
        <taxon>Cyanophyceae</taxon>
        <taxon>Oscillatoriophycideae</taxon>
        <taxon>Chroococcales</taxon>
        <taxon>Microcystaceae</taxon>
        <taxon>Microcystis</taxon>
    </lineage>
</organism>
<accession>A0A3E0L7U2</accession>
<dbReference type="InterPro" id="IPR046350">
    <property type="entry name" value="Cystatin_sf"/>
</dbReference>
<gene>
    <name evidence="1" type="ORF">DWQ54_10010</name>
</gene>
<dbReference type="Proteomes" id="UP000256873">
    <property type="component" value="Unassembled WGS sequence"/>
</dbReference>
<evidence type="ECO:0000313" key="1">
    <source>
        <dbReference type="EMBL" id="REJ43192.1"/>
    </source>
</evidence>
<dbReference type="Gene3D" id="3.10.450.10">
    <property type="match status" value="1"/>
</dbReference>
<dbReference type="AlphaFoldDB" id="A0A3E0L7U2"/>
<dbReference type="EMBL" id="QQWC01000002">
    <property type="protein sequence ID" value="REJ43192.1"/>
    <property type="molecule type" value="Genomic_DNA"/>
</dbReference>
<name>A0A3E0L7U2_9CHRO</name>
<sequence length="100" mass="10860">MYATIEKVDIMSYASGEWTAFSFAITESAKNVFDAALKGFVGVGYTPLAFATQVVAGMNYCFLCKGKVVYPNAPDLVVLVYIYKPPQGAPHITKISQINP</sequence>